<organism evidence="4 5">
    <name type="scientific">Bradyrhizobium diazoefficiens (strain JCM 10833 / BCRC 13528 / IAM 13628 / NBRC 14792 / USDA 110)</name>
    <dbReference type="NCBI Taxonomy" id="224911"/>
    <lineage>
        <taxon>Bacteria</taxon>
        <taxon>Pseudomonadati</taxon>
        <taxon>Pseudomonadota</taxon>
        <taxon>Alphaproteobacteria</taxon>
        <taxon>Hyphomicrobiales</taxon>
        <taxon>Nitrobacteraceae</taxon>
        <taxon>Bradyrhizobium</taxon>
    </lineage>
</organism>
<keyword evidence="2" id="KW-0862">Zinc</keyword>
<proteinExistence type="predicted"/>
<keyword evidence="2" id="KW-0479">Metal-binding</keyword>
<dbReference type="EnsemblBacteria" id="BAC47542">
    <property type="protein sequence ID" value="BAC47542"/>
    <property type="gene ID" value="BAC47542"/>
</dbReference>
<dbReference type="STRING" id="224911.AAV28_08265"/>
<dbReference type="InterPro" id="IPR051262">
    <property type="entry name" value="SMP-30/CGR1_Lactonase"/>
</dbReference>
<dbReference type="PATRIC" id="fig|224911.5.peg.2207"/>
<evidence type="ECO:0000313" key="5">
    <source>
        <dbReference type="Proteomes" id="UP000002526"/>
    </source>
</evidence>
<feature type="binding site" evidence="2">
    <location>
        <position position="204"/>
    </location>
    <ligand>
        <name>a divalent metal cation</name>
        <dbReference type="ChEBI" id="CHEBI:60240"/>
    </ligand>
</feature>
<dbReference type="eggNOG" id="COG3386">
    <property type="taxonomic scope" value="Bacteria"/>
</dbReference>
<dbReference type="GO" id="GO:0046872">
    <property type="term" value="F:metal ion binding"/>
    <property type="evidence" value="ECO:0007669"/>
    <property type="project" value="UniProtKB-KW"/>
</dbReference>
<gene>
    <name evidence="4" type="ordered locus">blr2277</name>
</gene>
<dbReference type="InterPro" id="IPR005511">
    <property type="entry name" value="SMP-30"/>
</dbReference>
<evidence type="ECO:0000313" key="4">
    <source>
        <dbReference type="EMBL" id="BAC47542.1"/>
    </source>
</evidence>
<evidence type="ECO:0000259" key="3">
    <source>
        <dbReference type="Pfam" id="PF08450"/>
    </source>
</evidence>
<evidence type="ECO:0000256" key="2">
    <source>
        <dbReference type="PIRSR" id="PIRSR605511-2"/>
    </source>
</evidence>
<feature type="binding site" evidence="2">
    <location>
        <position position="253"/>
    </location>
    <ligand>
        <name>a divalent metal cation</name>
        <dbReference type="ChEBI" id="CHEBI:60240"/>
    </ligand>
</feature>
<dbReference type="PhylomeDB" id="Q89SX3"/>
<dbReference type="KEGG" id="bja:blr2277"/>
<feature type="domain" description="SMP-30/Gluconolactonase/LRE-like region" evidence="3">
    <location>
        <begin position="72"/>
        <end position="312"/>
    </location>
</feature>
<dbReference type="AlphaFoldDB" id="Q89SX3"/>
<dbReference type="Pfam" id="PF08450">
    <property type="entry name" value="SGL"/>
    <property type="match status" value="1"/>
</dbReference>
<dbReference type="SUPFAM" id="SSF63829">
    <property type="entry name" value="Calcium-dependent phosphotriesterase"/>
    <property type="match status" value="1"/>
</dbReference>
<dbReference type="GO" id="GO:0004341">
    <property type="term" value="F:gluconolactonase activity"/>
    <property type="evidence" value="ECO:0000318"/>
    <property type="project" value="GO_Central"/>
</dbReference>
<dbReference type="PRINTS" id="PR01790">
    <property type="entry name" value="SMP30FAMILY"/>
</dbReference>
<comment type="cofactor">
    <cofactor evidence="2">
        <name>Zn(2+)</name>
        <dbReference type="ChEBI" id="CHEBI:29105"/>
    </cofactor>
    <text evidence="2">Binds 1 divalent metal cation per subunit.</text>
</comment>
<sequence>MGGRRGRVQARPRRQPCRTLRFSQGRAMTFFGPPRRIETSIFTRLPDQFRKPRRTAWADANQGGREIDSFLEGPSFDRQGRLYVTDIPYGRIFRVSAEGAWELVTEYDGWPNGLKIHRDGRMFITDYKRGIMLLDPASGSVTPFLETAASESFKGVNDLIFAPSGDLYFTDQGQTGMHDPTGRVWKLTPDGRLTCLINTIPSPNGIVVDHEESFLLVAVTRANQVWRVPLPASGLTTKVGIFSHLHGGPGGPDGLALDSGGNLLVCHTGFGSVWRLSPLAEPLDRIVSCAGVGTTNLAFGGPERKSLFITESRTGTLLRAELETPGMPLFSHTD</sequence>
<feature type="active site" description="Proton donor/acceptor" evidence="1">
    <location>
        <position position="253"/>
    </location>
</feature>
<dbReference type="InterPro" id="IPR011042">
    <property type="entry name" value="6-blade_b-propeller_TolB-like"/>
</dbReference>
<accession>Q89SX3</accession>
<feature type="binding site" evidence="2">
    <location>
        <position position="157"/>
    </location>
    <ligand>
        <name>substrate</name>
    </ligand>
</feature>
<dbReference type="Gene3D" id="2.120.10.30">
    <property type="entry name" value="TolB, C-terminal domain"/>
    <property type="match status" value="1"/>
</dbReference>
<dbReference type="InterPro" id="IPR013658">
    <property type="entry name" value="SGL"/>
</dbReference>
<evidence type="ECO:0000256" key="1">
    <source>
        <dbReference type="PIRSR" id="PIRSR605511-1"/>
    </source>
</evidence>
<dbReference type="InParanoid" id="Q89SX3"/>
<dbReference type="PANTHER" id="PTHR47572">
    <property type="entry name" value="LIPOPROTEIN-RELATED"/>
    <property type="match status" value="1"/>
</dbReference>
<dbReference type="HOGENOM" id="CLU_036110_0_1_5"/>
<dbReference type="Proteomes" id="UP000002526">
    <property type="component" value="Chromosome"/>
</dbReference>
<name>Q89SX3_BRADU</name>
<reference evidence="5" key="1">
    <citation type="journal article" date="2002" name="DNA Res.">
        <title>Complete genomic sequence of nitrogen-fixing symbiotic bacterium Bradyrhizobium japonicum USDA110.</title>
        <authorList>
            <person name="Kaneko T."/>
            <person name="Nakamura Y."/>
            <person name="Sato S."/>
            <person name="Minamisawa K."/>
            <person name="Uchiumi T."/>
            <person name="Sasamoto S."/>
            <person name="Watanabe A."/>
            <person name="Idesawa K."/>
            <person name="Iriguchi M."/>
            <person name="Kawashima K."/>
            <person name="Kohara M."/>
            <person name="Matsumoto M."/>
            <person name="Shimpo S."/>
            <person name="Tsuruoka H."/>
            <person name="Wada T."/>
            <person name="Yamada M."/>
            <person name="Tabata S."/>
        </authorList>
    </citation>
    <scope>NUCLEOTIDE SEQUENCE [LARGE SCALE GENOMIC DNA]</scope>
    <source>
        <strain evidence="5">JCM 10833 / BCRC 13528 / IAM 13628 / NBRC 14792 / USDA 110</strain>
    </source>
</reference>
<dbReference type="OrthoDB" id="241638at2"/>
<keyword evidence="5" id="KW-1185">Reference proteome</keyword>
<dbReference type="EMBL" id="BA000040">
    <property type="protein sequence ID" value="BAC47542.1"/>
    <property type="molecule type" value="Genomic_DNA"/>
</dbReference>
<protein>
    <submittedName>
        <fullName evidence="4">Blr2277 protein</fullName>
    </submittedName>
</protein>
<feature type="binding site" evidence="2">
    <location>
        <position position="72"/>
    </location>
    <ligand>
        <name>a divalent metal cation</name>
        <dbReference type="ChEBI" id="CHEBI:60240"/>
    </ligand>
</feature>
<dbReference type="PANTHER" id="PTHR47572:SF5">
    <property type="entry name" value="BLR2277 PROTEIN"/>
    <property type="match status" value="1"/>
</dbReference>